<sequence length="515" mass="55145">MSAHTPPPSLSMRLRLLLAASLATAALRAQTPDTTGTTPVAPAPATVPSTVPATPSVRPLTLDEAVALALDKNFDLKIQRLATDSAGDSLIIAESAYDPTLSLTTARSYSQSIDGVTSQSGLDTRIGASQKIATGATISGSGSLDRSSSRPSLSSSLNPVFNSDVSLSVRQPLLRGFGTTVNRAAINRAKLGVSIANLDLKDSVLATIRSVESAYYTLAFARAQLDVRRFSLEVAEKLVSENRTRVSVGSAIDLDVLQSEVGVANARRALLQAEQTARNAEDNLVALINPFQFAVTPGPVVLPELGAITVSFDRSYKLARDQAPDLASTQLSIEQLKLDAAVAKKNQLPTLDVGAAFGYNARKNNAGEAASDVWGSDGHNWQLDATVSLPWGLRADKARHRQALSTLNREQLRLQQLDQSILVQVRSAIRAVETNDESVRIAALATKLSEEQFEAENARNQNGRSTFRAVQEAKEDLDTARISELQARLALTNALADLSRLEASSLTRYRINLDQ</sequence>
<dbReference type="GO" id="GO:0015288">
    <property type="term" value="F:porin activity"/>
    <property type="evidence" value="ECO:0007669"/>
    <property type="project" value="TreeGrafter"/>
</dbReference>
<keyword evidence="7" id="KW-0998">Cell outer membrane</keyword>
<dbReference type="Pfam" id="PF02321">
    <property type="entry name" value="OEP"/>
    <property type="match status" value="2"/>
</dbReference>
<keyword evidence="11" id="KW-1185">Reference proteome</keyword>
<dbReference type="InterPro" id="IPR051906">
    <property type="entry name" value="TolC-like"/>
</dbReference>
<feature type="region of interest" description="Disordered" evidence="8">
    <location>
        <begin position="30"/>
        <end position="52"/>
    </location>
</feature>
<accession>A0A290QD06</accession>
<feature type="region of interest" description="Disordered" evidence="8">
    <location>
        <begin position="138"/>
        <end position="157"/>
    </location>
</feature>
<dbReference type="Gene3D" id="1.20.1600.10">
    <property type="entry name" value="Outer membrane efflux proteins (OEP)"/>
    <property type="match status" value="1"/>
</dbReference>
<evidence type="ECO:0000256" key="7">
    <source>
        <dbReference type="ARBA" id="ARBA00023237"/>
    </source>
</evidence>
<dbReference type="GO" id="GO:0015562">
    <property type="term" value="F:efflux transmembrane transporter activity"/>
    <property type="evidence" value="ECO:0007669"/>
    <property type="project" value="InterPro"/>
</dbReference>
<evidence type="ECO:0000256" key="3">
    <source>
        <dbReference type="ARBA" id="ARBA00022448"/>
    </source>
</evidence>
<reference evidence="10 11" key="1">
    <citation type="submission" date="2017-09" db="EMBL/GenBank/DDBJ databases">
        <title>Complete genome sequence of Verrucomicrobial strain HZ-65, isolated from freshwater.</title>
        <authorList>
            <person name="Choi A."/>
        </authorList>
    </citation>
    <scope>NUCLEOTIDE SEQUENCE [LARGE SCALE GENOMIC DNA]</scope>
    <source>
        <strain evidence="10 11">HZ-65</strain>
    </source>
</reference>
<dbReference type="GO" id="GO:0009279">
    <property type="term" value="C:cell outer membrane"/>
    <property type="evidence" value="ECO:0007669"/>
    <property type="project" value="UniProtKB-SubCell"/>
</dbReference>
<dbReference type="PANTHER" id="PTHR30026">
    <property type="entry name" value="OUTER MEMBRANE PROTEIN TOLC"/>
    <property type="match status" value="1"/>
</dbReference>
<evidence type="ECO:0000313" key="10">
    <source>
        <dbReference type="EMBL" id="ATC63208.1"/>
    </source>
</evidence>
<organism evidence="10 11">
    <name type="scientific">Nibricoccus aquaticus</name>
    <dbReference type="NCBI Taxonomy" id="2576891"/>
    <lineage>
        <taxon>Bacteria</taxon>
        <taxon>Pseudomonadati</taxon>
        <taxon>Verrucomicrobiota</taxon>
        <taxon>Opitutia</taxon>
        <taxon>Opitutales</taxon>
        <taxon>Opitutaceae</taxon>
        <taxon>Nibricoccus</taxon>
    </lineage>
</organism>
<keyword evidence="3" id="KW-0813">Transport</keyword>
<keyword evidence="4" id="KW-1134">Transmembrane beta strand</keyword>
<dbReference type="GO" id="GO:1990281">
    <property type="term" value="C:efflux pump complex"/>
    <property type="evidence" value="ECO:0007669"/>
    <property type="project" value="TreeGrafter"/>
</dbReference>
<gene>
    <name evidence="10" type="ORF">CMV30_04150</name>
</gene>
<dbReference type="EMBL" id="CP023344">
    <property type="protein sequence ID" value="ATC63208.1"/>
    <property type="molecule type" value="Genomic_DNA"/>
</dbReference>
<evidence type="ECO:0000313" key="11">
    <source>
        <dbReference type="Proteomes" id="UP000217265"/>
    </source>
</evidence>
<keyword evidence="9" id="KW-0732">Signal</keyword>
<evidence type="ECO:0000256" key="6">
    <source>
        <dbReference type="ARBA" id="ARBA00023136"/>
    </source>
</evidence>
<keyword evidence="6" id="KW-0472">Membrane</keyword>
<keyword evidence="5" id="KW-0812">Transmembrane</keyword>
<dbReference type="InterPro" id="IPR003423">
    <property type="entry name" value="OMP_efflux"/>
</dbReference>
<feature type="compositionally biased region" description="Low complexity" evidence="8">
    <location>
        <begin position="139"/>
        <end position="157"/>
    </location>
</feature>
<evidence type="ECO:0000256" key="2">
    <source>
        <dbReference type="ARBA" id="ARBA00007613"/>
    </source>
</evidence>
<evidence type="ECO:0000256" key="1">
    <source>
        <dbReference type="ARBA" id="ARBA00004442"/>
    </source>
</evidence>
<evidence type="ECO:0000256" key="4">
    <source>
        <dbReference type="ARBA" id="ARBA00022452"/>
    </source>
</evidence>
<evidence type="ECO:0000256" key="5">
    <source>
        <dbReference type="ARBA" id="ARBA00022692"/>
    </source>
</evidence>
<dbReference type="PANTHER" id="PTHR30026:SF23">
    <property type="entry name" value="TO APRF-PUTATIVE OUTER MEMBRANE EFFLUX PROTEIN OR SECRETED ALKALINE PHOSPHATASE-RELATED"/>
    <property type="match status" value="1"/>
</dbReference>
<dbReference type="SUPFAM" id="SSF56954">
    <property type="entry name" value="Outer membrane efflux proteins (OEP)"/>
    <property type="match status" value="1"/>
</dbReference>
<dbReference type="AlphaFoldDB" id="A0A290QD06"/>
<feature type="signal peptide" evidence="9">
    <location>
        <begin position="1"/>
        <end position="25"/>
    </location>
</feature>
<proteinExistence type="inferred from homology"/>
<feature type="chain" id="PRO_5012855212" evidence="9">
    <location>
        <begin position="26"/>
        <end position="515"/>
    </location>
</feature>
<dbReference type="KEGG" id="vbh:CMV30_04150"/>
<evidence type="ECO:0000256" key="9">
    <source>
        <dbReference type="SAM" id="SignalP"/>
    </source>
</evidence>
<dbReference type="Proteomes" id="UP000217265">
    <property type="component" value="Chromosome"/>
</dbReference>
<comment type="similarity">
    <text evidence="2">Belongs to the outer membrane factor (OMF) (TC 1.B.17) family.</text>
</comment>
<protein>
    <submittedName>
        <fullName evidence="10">Transporter</fullName>
    </submittedName>
</protein>
<comment type="subcellular location">
    <subcellularLocation>
        <location evidence="1">Cell outer membrane</location>
    </subcellularLocation>
</comment>
<evidence type="ECO:0000256" key="8">
    <source>
        <dbReference type="SAM" id="MobiDB-lite"/>
    </source>
</evidence>
<name>A0A290QD06_9BACT</name>